<accession>A0A4Z2I7P0</accession>
<comment type="caution">
    <text evidence="1">The sequence shown here is derived from an EMBL/GenBank/DDBJ whole genome shotgun (WGS) entry which is preliminary data.</text>
</comment>
<gene>
    <name evidence="1" type="ORF">EYF80_015700</name>
</gene>
<name>A0A4Z2I7P0_9TELE</name>
<sequence>MAFLWMTGTLSCSKALNRHHHPARRRGRSDAASKDPWKAAAMLLPPLKTVDRKHPLLTNTHPPEREATVSPARHPVQITIFQQMQHIRSSSFAENTAHSIQRRKETQLIYVEDGVHSLGSEAHYIYAVQLTAQAYRIDTR</sequence>
<dbReference type="EMBL" id="SRLO01000118">
    <property type="protein sequence ID" value="TNN74059.1"/>
    <property type="molecule type" value="Genomic_DNA"/>
</dbReference>
<organism evidence="1 2">
    <name type="scientific">Liparis tanakae</name>
    <name type="common">Tanaka's snailfish</name>
    <dbReference type="NCBI Taxonomy" id="230148"/>
    <lineage>
        <taxon>Eukaryota</taxon>
        <taxon>Metazoa</taxon>
        <taxon>Chordata</taxon>
        <taxon>Craniata</taxon>
        <taxon>Vertebrata</taxon>
        <taxon>Euteleostomi</taxon>
        <taxon>Actinopterygii</taxon>
        <taxon>Neopterygii</taxon>
        <taxon>Teleostei</taxon>
        <taxon>Neoteleostei</taxon>
        <taxon>Acanthomorphata</taxon>
        <taxon>Eupercaria</taxon>
        <taxon>Perciformes</taxon>
        <taxon>Cottioidei</taxon>
        <taxon>Cottales</taxon>
        <taxon>Liparidae</taxon>
        <taxon>Liparis</taxon>
    </lineage>
</organism>
<keyword evidence="2" id="KW-1185">Reference proteome</keyword>
<evidence type="ECO:0000313" key="2">
    <source>
        <dbReference type="Proteomes" id="UP000314294"/>
    </source>
</evidence>
<protein>
    <submittedName>
        <fullName evidence="1">Uncharacterized protein</fullName>
    </submittedName>
</protein>
<dbReference type="AlphaFoldDB" id="A0A4Z2I7P0"/>
<proteinExistence type="predicted"/>
<reference evidence="1 2" key="1">
    <citation type="submission" date="2019-03" db="EMBL/GenBank/DDBJ databases">
        <title>First draft genome of Liparis tanakae, snailfish: a comprehensive survey of snailfish specific genes.</title>
        <authorList>
            <person name="Kim W."/>
            <person name="Song I."/>
            <person name="Jeong J.-H."/>
            <person name="Kim D."/>
            <person name="Kim S."/>
            <person name="Ryu S."/>
            <person name="Song J.Y."/>
            <person name="Lee S.K."/>
        </authorList>
    </citation>
    <scope>NUCLEOTIDE SEQUENCE [LARGE SCALE GENOMIC DNA]</scope>
    <source>
        <tissue evidence="1">Muscle</tissue>
    </source>
</reference>
<dbReference type="Proteomes" id="UP000314294">
    <property type="component" value="Unassembled WGS sequence"/>
</dbReference>
<evidence type="ECO:0000313" key="1">
    <source>
        <dbReference type="EMBL" id="TNN74059.1"/>
    </source>
</evidence>